<dbReference type="EMBL" id="CP036150">
    <property type="protein sequence ID" value="QEN06493.1"/>
    <property type="molecule type" value="Genomic_DNA"/>
</dbReference>
<organism evidence="1 2">
    <name type="scientific">Oceanispirochaeta crateris</name>
    <dbReference type="NCBI Taxonomy" id="2518645"/>
    <lineage>
        <taxon>Bacteria</taxon>
        <taxon>Pseudomonadati</taxon>
        <taxon>Spirochaetota</taxon>
        <taxon>Spirochaetia</taxon>
        <taxon>Spirochaetales</taxon>
        <taxon>Spirochaetaceae</taxon>
        <taxon>Oceanispirochaeta</taxon>
    </lineage>
</organism>
<dbReference type="AlphaFoldDB" id="A0A5C1QEL4"/>
<name>A0A5C1QEL4_9SPIO</name>
<evidence type="ECO:0000313" key="2">
    <source>
        <dbReference type="Proteomes" id="UP000324209"/>
    </source>
</evidence>
<dbReference type="OrthoDB" id="9887225at2"/>
<evidence type="ECO:0000313" key="1">
    <source>
        <dbReference type="EMBL" id="QEN06493.1"/>
    </source>
</evidence>
<accession>A0A5C1QEL4</accession>
<sequence>MLRKNSNGVKGKKMASKMDTLKNKIMDAIKADASNIVTTGMLVSVVKKGSFFASTMEVQLSGRVDLKGDVEKIGKIATEVAGGTPVVNSLRFKA</sequence>
<dbReference type="Proteomes" id="UP000324209">
    <property type="component" value="Chromosome"/>
</dbReference>
<reference evidence="1 2" key="1">
    <citation type="submission" date="2019-02" db="EMBL/GenBank/DDBJ databases">
        <title>Complete Genome Sequence and Methylome Analysis of free living Spirochaetas.</title>
        <authorList>
            <person name="Fomenkov A."/>
            <person name="Dubinina G."/>
            <person name="Leshcheva N."/>
            <person name="Mikheeva N."/>
            <person name="Grabovich M."/>
            <person name="Vincze T."/>
            <person name="Roberts R.J."/>
        </authorList>
    </citation>
    <scope>NUCLEOTIDE SEQUENCE [LARGE SCALE GENOMIC DNA]</scope>
    <source>
        <strain evidence="1 2">K2</strain>
    </source>
</reference>
<keyword evidence="2" id="KW-1185">Reference proteome</keyword>
<protein>
    <submittedName>
        <fullName evidence="1">BON domain-containing protein</fullName>
    </submittedName>
</protein>
<proteinExistence type="predicted"/>
<dbReference type="KEGG" id="ock:EXM22_00235"/>
<gene>
    <name evidence="1" type="ORF">EXM22_00235</name>
</gene>